<dbReference type="GeneID" id="12242908"/>
<evidence type="ECO:0000313" key="1">
    <source>
        <dbReference type="EMBL" id="QDE37628.1"/>
    </source>
</evidence>
<dbReference type="RefSeq" id="WP_013462660.1">
    <property type="nucleotide sequence ID" value="NZ_CP041038.1"/>
</dbReference>
<organism evidence="1 2">
    <name type="scientific">Chlamydophila parapsittaci</name>
    <dbReference type="NCBI Taxonomy" id="344886"/>
    <lineage>
        <taxon>Bacteria</taxon>
        <taxon>Pseudomonadati</taxon>
        <taxon>Chlamydiota</taxon>
        <taxon>Chlamydiia</taxon>
        <taxon>Chlamydiales</taxon>
        <taxon>Chlamydiaceae</taxon>
        <taxon>Chlamydia/Chlamydophila group</taxon>
        <taxon>Chlamydia</taxon>
    </lineage>
</organism>
<evidence type="ECO:0000313" key="2">
    <source>
        <dbReference type="Proteomes" id="UP000320536"/>
    </source>
</evidence>
<protein>
    <submittedName>
        <fullName evidence="1">Late transcription unit B protein</fullName>
    </submittedName>
</protein>
<sequence>MSGTKKKRNRRDLSRVIQKKTEKLLNRPKKLKEKKSKFLISKDQEQLRHRAEEYDTLVRSLLDRQSHDANHVLIFNYQDGFVFTDMNNFGRYSIKL</sequence>
<reference evidence="1 2" key="1">
    <citation type="journal article" date="2020" name="Data Brief">
        <title>Data of de novo genome assembly of the Chlamydia psittaci strain isolated from the livestock in Volga Region, Russian Federation.</title>
        <authorList>
            <person name="Feodorova V.A."/>
            <person name="Zaitsev S.S."/>
            <person name="Khizhnyakova M.A."/>
            <person name="Saltykov Y.V."/>
            <person name="Evstifeev V.V."/>
            <person name="Khusainov F.M."/>
            <person name="Yakovlev S.I."/>
            <person name="Larionova O.S."/>
            <person name="Motin V.L."/>
        </authorList>
    </citation>
    <scope>NUCLEOTIDE SEQUENCE [LARGE SCALE GENOMIC DNA]</scope>
    <source>
        <strain evidence="1 2">Rostinovo-70</strain>
    </source>
</reference>
<name>A0ABX5VYF8_9CHLA</name>
<dbReference type="Proteomes" id="UP000320536">
    <property type="component" value="Chromosome"/>
</dbReference>
<dbReference type="Pfam" id="PF17455">
    <property type="entry name" value="LtuB"/>
    <property type="match status" value="1"/>
</dbReference>
<proteinExistence type="predicted"/>
<gene>
    <name evidence="1" type="ORF">FI836_05005</name>
</gene>
<accession>A0ABX5VYF8</accession>
<dbReference type="EMBL" id="CP041038">
    <property type="protein sequence ID" value="QDE37628.1"/>
    <property type="molecule type" value="Genomic_DNA"/>
</dbReference>
<keyword evidence="2" id="KW-1185">Reference proteome</keyword>
<dbReference type="InterPro" id="IPR020502">
    <property type="entry name" value="LtuB"/>
</dbReference>